<evidence type="ECO:0000313" key="1">
    <source>
        <dbReference type="EMBL" id="KAH3821096.1"/>
    </source>
</evidence>
<name>A0A9D4GTC8_DREPO</name>
<protein>
    <submittedName>
        <fullName evidence="1">Uncharacterized protein</fullName>
    </submittedName>
</protein>
<reference evidence="1" key="1">
    <citation type="journal article" date="2019" name="bioRxiv">
        <title>The Genome of the Zebra Mussel, Dreissena polymorpha: A Resource for Invasive Species Research.</title>
        <authorList>
            <person name="McCartney M.A."/>
            <person name="Auch B."/>
            <person name="Kono T."/>
            <person name="Mallez S."/>
            <person name="Zhang Y."/>
            <person name="Obille A."/>
            <person name="Becker A."/>
            <person name="Abrahante J.E."/>
            <person name="Garbe J."/>
            <person name="Badalamenti J.P."/>
            <person name="Herman A."/>
            <person name="Mangelson H."/>
            <person name="Liachko I."/>
            <person name="Sullivan S."/>
            <person name="Sone E.D."/>
            <person name="Koren S."/>
            <person name="Silverstein K.A.T."/>
            <person name="Beckman K.B."/>
            <person name="Gohl D.M."/>
        </authorList>
    </citation>
    <scope>NUCLEOTIDE SEQUENCE</scope>
    <source>
        <strain evidence="1">Duluth1</strain>
        <tissue evidence="1">Whole animal</tissue>
    </source>
</reference>
<keyword evidence="2" id="KW-1185">Reference proteome</keyword>
<dbReference type="EMBL" id="JAIWYP010000005">
    <property type="protein sequence ID" value="KAH3821096.1"/>
    <property type="molecule type" value="Genomic_DNA"/>
</dbReference>
<accession>A0A9D4GTC8</accession>
<gene>
    <name evidence="1" type="ORF">DPMN_122854</name>
</gene>
<proteinExistence type="predicted"/>
<dbReference type="Proteomes" id="UP000828390">
    <property type="component" value="Unassembled WGS sequence"/>
</dbReference>
<dbReference type="AlphaFoldDB" id="A0A9D4GTC8"/>
<organism evidence="1 2">
    <name type="scientific">Dreissena polymorpha</name>
    <name type="common">Zebra mussel</name>
    <name type="synonym">Mytilus polymorpha</name>
    <dbReference type="NCBI Taxonomy" id="45954"/>
    <lineage>
        <taxon>Eukaryota</taxon>
        <taxon>Metazoa</taxon>
        <taxon>Spiralia</taxon>
        <taxon>Lophotrochozoa</taxon>
        <taxon>Mollusca</taxon>
        <taxon>Bivalvia</taxon>
        <taxon>Autobranchia</taxon>
        <taxon>Heteroconchia</taxon>
        <taxon>Euheterodonta</taxon>
        <taxon>Imparidentia</taxon>
        <taxon>Neoheterodontei</taxon>
        <taxon>Myida</taxon>
        <taxon>Dreissenoidea</taxon>
        <taxon>Dreissenidae</taxon>
        <taxon>Dreissena</taxon>
    </lineage>
</organism>
<comment type="caution">
    <text evidence="1">The sequence shown here is derived from an EMBL/GenBank/DDBJ whole genome shotgun (WGS) entry which is preliminary data.</text>
</comment>
<reference evidence="1" key="2">
    <citation type="submission" date="2020-11" db="EMBL/GenBank/DDBJ databases">
        <authorList>
            <person name="McCartney M.A."/>
            <person name="Auch B."/>
            <person name="Kono T."/>
            <person name="Mallez S."/>
            <person name="Becker A."/>
            <person name="Gohl D.M."/>
            <person name="Silverstein K.A.T."/>
            <person name="Koren S."/>
            <person name="Bechman K.B."/>
            <person name="Herman A."/>
            <person name="Abrahante J.E."/>
            <person name="Garbe J."/>
        </authorList>
    </citation>
    <scope>NUCLEOTIDE SEQUENCE</scope>
    <source>
        <strain evidence="1">Duluth1</strain>
        <tissue evidence="1">Whole animal</tissue>
    </source>
</reference>
<sequence length="111" mass="13053">MKINIRNRNFQGWIRTRESEVESDFIGYFGYPLQPYCSCHSHIIQRQDRVETAGNRERCSGWKWRIAFFPVDRLVVPPRSPPNQVFACLGRHTYFTECFGTRRLHSPGFAG</sequence>
<evidence type="ECO:0000313" key="2">
    <source>
        <dbReference type="Proteomes" id="UP000828390"/>
    </source>
</evidence>